<keyword evidence="2" id="KW-1185">Reference proteome</keyword>
<sequence length="70" mass="8200">MTRGFQAAPFLTFSPLHLQSSPDSCNVFFRPELRHCPYGHNRRRFRSGRFPTVLVSKKDTKFTNIRIDIC</sequence>
<proteinExistence type="predicted"/>
<dbReference type="EMBL" id="CM042884">
    <property type="protein sequence ID" value="KAI4368097.1"/>
    <property type="molecule type" value="Genomic_DNA"/>
</dbReference>
<name>A0ACB9QMM8_9MYRT</name>
<comment type="caution">
    <text evidence="1">The sequence shown here is derived from an EMBL/GenBank/DDBJ whole genome shotgun (WGS) entry which is preliminary data.</text>
</comment>
<protein>
    <submittedName>
        <fullName evidence="1">Uncharacterized protein</fullName>
    </submittedName>
</protein>
<dbReference type="Proteomes" id="UP001057402">
    <property type="component" value="Chromosome 5"/>
</dbReference>
<reference evidence="2" key="1">
    <citation type="journal article" date="2023" name="Front. Plant Sci.">
        <title>Chromosomal-level genome assembly of Melastoma candidum provides insights into trichome evolution.</title>
        <authorList>
            <person name="Zhong Y."/>
            <person name="Wu W."/>
            <person name="Sun C."/>
            <person name="Zou P."/>
            <person name="Liu Y."/>
            <person name="Dai S."/>
            <person name="Zhou R."/>
        </authorList>
    </citation>
    <scope>NUCLEOTIDE SEQUENCE [LARGE SCALE GENOMIC DNA]</scope>
</reference>
<organism evidence="1 2">
    <name type="scientific">Melastoma candidum</name>
    <dbReference type="NCBI Taxonomy" id="119954"/>
    <lineage>
        <taxon>Eukaryota</taxon>
        <taxon>Viridiplantae</taxon>
        <taxon>Streptophyta</taxon>
        <taxon>Embryophyta</taxon>
        <taxon>Tracheophyta</taxon>
        <taxon>Spermatophyta</taxon>
        <taxon>Magnoliopsida</taxon>
        <taxon>eudicotyledons</taxon>
        <taxon>Gunneridae</taxon>
        <taxon>Pentapetalae</taxon>
        <taxon>rosids</taxon>
        <taxon>malvids</taxon>
        <taxon>Myrtales</taxon>
        <taxon>Melastomataceae</taxon>
        <taxon>Melastomatoideae</taxon>
        <taxon>Melastomateae</taxon>
        <taxon>Melastoma</taxon>
    </lineage>
</organism>
<evidence type="ECO:0000313" key="2">
    <source>
        <dbReference type="Proteomes" id="UP001057402"/>
    </source>
</evidence>
<evidence type="ECO:0000313" key="1">
    <source>
        <dbReference type="EMBL" id="KAI4368097.1"/>
    </source>
</evidence>
<gene>
    <name evidence="1" type="ORF">MLD38_016697</name>
</gene>
<accession>A0ACB9QMM8</accession>